<comment type="caution">
    <text evidence="1">The sequence shown here is derived from an EMBL/GenBank/DDBJ whole genome shotgun (WGS) entry which is preliminary data.</text>
</comment>
<evidence type="ECO:0000313" key="2">
    <source>
        <dbReference type="Proteomes" id="UP001595740"/>
    </source>
</evidence>
<name>A0ABV7RQ91_9GAMM</name>
<evidence type="ECO:0008006" key="3">
    <source>
        <dbReference type="Google" id="ProtNLM"/>
    </source>
</evidence>
<reference evidence="2" key="1">
    <citation type="journal article" date="2019" name="Int. J. Syst. Evol. Microbiol.">
        <title>The Global Catalogue of Microorganisms (GCM) 10K type strain sequencing project: providing services to taxonomists for standard genome sequencing and annotation.</title>
        <authorList>
            <consortium name="The Broad Institute Genomics Platform"/>
            <consortium name="The Broad Institute Genome Sequencing Center for Infectious Disease"/>
            <person name="Wu L."/>
            <person name="Ma J."/>
        </authorList>
    </citation>
    <scope>NUCLEOTIDE SEQUENCE [LARGE SCALE GENOMIC DNA]</scope>
    <source>
        <strain evidence="2">KCTC 42875</strain>
    </source>
</reference>
<protein>
    <recommendedName>
        <fullName evidence="3">Aspartate kinase</fullName>
    </recommendedName>
</protein>
<dbReference type="Proteomes" id="UP001595740">
    <property type="component" value="Unassembled WGS sequence"/>
</dbReference>
<dbReference type="InterPro" id="IPR045865">
    <property type="entry name" value="ACT-like_dom_sf"/>
</dbReference>
<organism evidence="1 2">
    <name type="scientific">Lysobacter cavernae</name>
    <dbReference type="NCBI Taxonomy" id="1685901"/>
    <lineage>
        <taxon>Bacteria</taxon>
        <taxon>Pseudomonadati</taxon>
        <taxon>Pseudomonadota</taxon>
        <taxon>Gammaproteobacteria</taxon>
        <taxon>Lysobacterales</taxon>
        <taxon>Lysobacteraceae</taxon>
        <taxon>Lysobacter</taxon>
    </lineage>
</organism>
<proteinExistence type="predicted"/>
<keyword evidence="2" id="KW-1185">Reference proteome</keyword>
<dbReference type="Gene3D" id="3.30.2130.10">
    <property type="entry name" value="VC0802-like"/>
    <property type="match status" value="1"/>
</dbReference>
<gene>
    <name evidence="1" type="ORF">ACFOLC_07110</name>
</gene>
<evidence type="ECO:0000313" key="1">
    <source>
        <dbReference type="EMBL" id="MFC3550786.1"/>
    </source>
</evidence>
<dbReference type="SUPFAM" id="SSF55021">
    <property type="entry name" value="ACT-like"/>
    <property type="match status" value="1"/>
</dbReference>
<dbReference type="EMBL" id="JBHRXK010000002">
    <property type="protein sequence ID" value="MFC3550786.1"/>
    <property type="molecule type" value="Genomic_DNA"/>
</dbReference>
<accession>A0ABV7RQ91</accession>
<sequence>MLDTLKALAEQGIPCNVLTGLYHDHLLVAADRRDEALAALAAPARRSPHR</sequence>